<comment type="caution">
    <text evidence="1">The sequence shown here is derived from an EMBL/GenBank/DDBJ whole genome shotgun (WGS) entry which is preliminary data.</text>
</comment>
<dbReference type="EMBL" id="LLXX01000165">
    <property type="protein sequence ID" value="KRR00360.1"/>
    <property type="molecule type" value="Genomic_DNA"/>
</dbReference>
<keyword evidence="2" id="KW-1185">Reference proteome</keyword>
<dbReference type="AlphaFoldDB" id="A0A0R3KGR2"/>
<accession>A0A0R3KGR2</accession>
<evidence type="ECO:0000313" key="1">
    <source>
        <dbReference type="EMBL" id="KRR00360.1"/>
    </source>
</evidence>
<protein>
    <submittedName>
        <fullName evidence="1">Uncharacterized protein</fullName>
    </submittedName>
</protein>
<proteinExistence type="predicted"/>
<dbReference type="Proteomes" id="UP000051913">
    <property type="component" value="Unassembled WGS sequence"/>
</dbReference>
<sequence length="184" mass="18959">MGLQLVSHAAVDGKLPVSKASQTSEFFAKARRLTFAAVAFFLAAGAASTSYGQSSAFAGMAGTWSGPGTVTLDDGSSERIRCRSTYKVNGPSMEMALTCASDAYRFNLQAAVVAQSGEVTGTWIESSRNIGGSIQGRGASGSFQVVAQAAGFAASIALKTTGNKQHIAMKADSQFRAANISLSK</sequence>
<name>A0A0R3KGR2_9BRAD</name>
<reference evidence="1 2" key="1">
    <citation type="submission" date="2014-03" db="EMBL/GenBank/DDBJ databases">
        <title>Bradyrhizobium valentinum sp. nov., isolated from effective nodules of Lupinus mariae-josephae, a lupine endemic of basic-lime soils in Eastern Spain.</title>
        <authorList>
            <person name="Duran D."/>
            <person name="Rey L."/>
            <person name="Navarro A."/>
            <person name="Busquets A."/>
            <person name="Imperial J."/>
            <person name="Ruiz-Argueso T."/>
        </authorList>
    </citation>
    <scope>NUCLEOTIDE SEQUENCE [LARGE SCALE GENOMIC DNA]</scope>
    <source>
        <strain evidence="1 2">LmjM3</strain>
    </source>
</reference>
<organism evidence="1 2">
    <name type="scientific">Bradyrhizobium valentinum</name>
    <dbReference type="NCBI Taxonomy" id="1518501"/>
    <lineage>
        <taxon>Bacteria</taxon>
        <taxon>Pseudomonadati</taxon>
        <taxon>Pseudomonadota</taxon>
        <taxon>Alphaproteobacteria</taxon>
        <taxon>Hyphomicrobiales</taxon>
        <taxon>Nitrobacteraceae</taxon>
        <taxon>Bradyrhizobium</taxon>
    </lineage>
</organism>
<evidence type="ECO:0000313" key="2">
    <source>
        <dbReference type="Proteomes" id="UP000051913"/>
    </source>
</evidence>
<gene>
    <name evidence="1" type="ORF">CP49_27835</name>
</gene>
<dbReference type="RefSeq" id="WP_057853638.1">
    <property type="nucleotide sequence ID" value="NZ_LLXX01000165.1"/>
</dbReference>